<evidence type="ECO:0000313" key="1">
    <source>
        <dbReference type="EMBL" id="MFD2532981.1"/>
    </source>
</evidence>
<keyword evidence="2" id="KW-1185">Reference proteome</keyword>
<evidence type="ECO:0000313" key="2">
    <source>
        <dbReference type="Proteomes" id="UP001597460"/>
    </source>
</evidence>
<reference evidence="2" key="1">
    <citation type="journal article" date="2019" name="Int. J. Syst. Evol. Microbiol.">
        <title>The Global Catalogue of Microorganisms (GCM) 10K type strain sequencing project: providing services to taxonomists for standard genome sequencing and annotation.</title>
        <authorList>
            <consortium name="The Broad Institute Genomics Platform"/>
            <consortium name="The Broad Institute Genome Sequencing Center for Infectious Disease"/>
            <person name="Wu L."/>
            <person name="Ma J."/>
        </authorList>
    </citation>
    <scope>NUCLEOTIDE SEQUENCE [LARGE SCALE GENOMIC DNA]</scope>
    <source>
        <strain evidence="2">KCTC 52042</strain>
    </source>
</reference>
<protein>
    <recommendedName>
        <fullName evidence="3">Transcriptional regulator, AlpA family</fullName>
    </recommendedName>
</protein>
<proteinExistence type="predicted"/>
<name>A0ABW5JLM7_9BACT</name>
<comment type="caution">
    <text evidence="1">The sequence shown here is derived from an EMBL/GenBank/DDBJ whole genome shotgun (WGS) entry which is preliminary data.</text>
</comment>
<dbReference type="EMBL" id="JBHULI010000025">
    <property type="protein sequence ID" value="MFD2532981.1"/>
    <property type="molecule type" value="Genomic_DNA"/>
</dbReference>
<sequence>MKKEIHTFTLLLDNENELTNELEDALFQAGCDDGILYSKNQVVYIEFDREAESLEEAVISAINDVESAGFQVARVEPSDLVTSAEISRRAQRSRQSVAQIIKGKRGKGGFPIPVAGVTGKTSVWSWAEVSNWLLKKEKIDDPFLVKKAEVIRDINDTLELRKNPFLAKKVNFFIHKIEQKPDAINSLLSESKRKKYYKNK</sequence>
<organism evidence="1 2">
    <name type="scientific">Gracilimonas halophila</name>
    <dbReference type="NCBI Taxonomy" id="1834464"/>
    <lineage>
        <taxon>Bacteria</taxon>
        <taxon>Pseudomonadati</taxon>
        <taxon>Balneolota</taxon>
        <taxon>Balneolia</taxon>
        <taxon>Balneolales</taxon>
        <taxon>Balneolaceae</taxon>
        <taxon>Gracilimonas</taxon>
    </lineage>
</organism>
<dbReference type="Proteomes" id="UP001597460">
    <property type="component" value="Unassembled WGS sequence"/>
</dbReference>
<dbReference type="RefSeq" id="WP_390302445.1">
    <property type="nucleotide sequence ID" value="NZ_JBHULI010000025.1"/>
</dbReference>
<evidence type="ECO:0008006" key="3">
    <source>
        <dbReference type="Google" id="ProtNLM"/>
    </source>
</evidence>
<gene>
    <name evidence="1" type="ORF">ACFSVN_11025</name>
</gene>
<accession>A0ABW5JLM7</accession>